<evidence type="ECO:0000259" key="5">
    <source>
        <dbReference type="PROSITE" id="PS50835"/>
    </source>
</evidence>
<dbReference type="Pfam" id="PF00041">
    <property type="entry name" value="fn3"/>
    <property type="match status" value="1"/>
</dbReference>
<dbReference type="SUPFAM" id="SSF49265">
    <property type="entry name" value="Fibronectin type III"/>
    <property type="match status" value="1"/>
</dbReference>
<dbReference type="Pfam" id="PF07679">
    <property type="entry name" value="I-set"/>
    <property type="match status" value="1"/>
</dbReference>
<feature type="domain" description="Ig-like" evidence="5">
    <location>
        <begin position="168"/>
        <end position="257"/>
    </location>
</feature>
<dbReference type="SMART" id="SM00220">
    <property type="entry name" value="S_TKc"/>
    <property type="match status" value="1"/>
</dbReference>
<feature type="domain" description="Fibronectin type-III" evidence="6">
    <location>
        <begin position="301"/>
        <end position="399"/>
    </location>
</feature>
<dbReference type="WBParaSite" id="ACAC_0000361201-mRNA-1">
    <property type="protein sequence ID" value="ACAC_0000361201-mRNA-1"/>
    <property type="gene ID" value="ACAC_0000361201"/>
</dbReference>
<evidence type="ECO:0000256" key="2">
    <source>
        <dbReference type="ARBA" id="ARBA00022737"/>
    </source>
</evidence>
<dbReference type="SMART" id="SM00409">
    <property type="entry name" value="IG"/>
    <property type="match status" value="1"/>
</dbReference>
<name>A0A0K0D0M0_ANGCA</name>
<reference evidence="7" key="1">
    <citation type="submission" date="2012-09" db="EMBL/GenBank/DDBJ databases">
        <authorList>
            <person name="Martin A.A."/>
        </authorList>
    </citation>
    <scope>NUCLEOTIDE SEQUENCE</scope>
</reference>
<accession>A0A0K0D0M0</accession>
<dbReference type="InterPro" id="IPR007110">
    <property type="entry name" value="Ig-like_dom"/>
</dbReference>
<dbReference type="InterPro" id="IPR013098">
    <property type="entry name" value="Ig_I-set"/>
</dbReference>
<evidence type="ECO:0000313" key="8">
    <source>
        <dbReference type="WBParaSite" id="ACAC_0000361201-mRNA-1"/>
    </source>
</evidence>
<dbReference type="SUPFAM" id="SSF56112">
    <property type="entry name" value="Protein kinase-like (PK-like)"/>
    <property type="match status" value="1"/>
</dbReference>
<dbReference type="InterPro" id="IPR000719">
    <property type="entry name" value="Prot_kinase_dom"/>
</dbReference>
<dbReference type="PROSITE" id="PS50853">
    <property type="entry name" value="FN3"/>
    <property type="match status" value="1"/>
</dbReference>
<dbReference type="PANTHER" id="PTHR24347">
    <property type="entry name" value="SERINE/THREONINE-PROTEIN KINASE"/>
    <property type="match status" value="1"/>
</dbReference>
<dbReference type="GO" id="GO:0005524">
    <property type="term" value="F:ATP binding"/>
    <property type="evidence" value="ECO:0007669"/>
    <property type="project" value="InterPro"/>
</dbReference>
<dbReference type="SMART" id="SM00408">
    <property type="entry name" value="IGc2"/>
    <property type="match status" value="1"/>
</dbReference>
<dbReference type="InterPro" id="IPR013783">
    <property type="entry name" value="Ig-like_fold"/>
</dbReference>
<dbReference type="FunFam" id="2.60.40.10:FF:000080">
    <property type="entry name" value="Myosin light chain kinase, smooth muscle"/>
    <property type="match status" value="1"/>
</dbReference>
<dbReference type="Proteomes" id="UP000035642">
    <property type="component" value="Unassembled WGS sequence"/>
</dbReference>
<dbReference type="InterPro" id="IPR003599">
    <property type="entry name" value="Ig_sub"/>
</dbReference>
<protein>
    <submittedName>
        <fullName evidence="8">Protein kinase domain-containing protein</fullName>
    </submittedName>
</protein>
<dbReference type="InterPro" id="IPR003961">
    <property type="entry name" value="FN3_dom"/>
</dbReference>
<dbReference type="SUPFAM" id="SSF48726">
    <property type="entry name" value="Immunoglobulin"/>
    <property type="match status" value="1"/>
</dbReference>
<dbReference type="InterPro" id="IPR003598">
    <property type="entry name" value="Ig_sub2"/>
</dbReference>
<comment type="similarity">
    <text evidence="1">Belongs to the protein kinase superfamily. CAMK Ser/Thr protein kinase family.</text>
</comment>
<feature type="domain" description="Protein kinase" evidence="4">
    <location>
        <begin position="461"/>
        <end position="706"/>
    </location>
</feature>
<evidence type="ECO:0000259" key="4">
    <source>
        <dbReference type="PROSITE" id="PS50011"/>
    </source>
</evidence>
<dbReference type="Gene3D" id="2.60.40.10">
    <property type="entry name" value="Immunoglobulins"/>
    <property type="match status" value="2"/>
</dbReference>
<dbReference type="PROSITE" id="PS50011">
    <property type="entry name" value="PROTEIN_KINASE_DOM"/>
    <property type="match status" value="1"/>
</dbReference>
<dbReference type="STRING" id="6313.A0A0K0D0M0"/>
<sequence>MTLCLPFQVKSLTHKDEFQDLREKLKRENERRKIGPDTYLMATQGPSFNARVRDYRRNLWGDGAPFVREGILGYRNQDITVRERRRYTDILRELQTGIQPKSNENATALRKAPSLSAIERIKADIERVSPSATRRNADGNSIQHYKLCLRTSLDFSQFHTDKTLAYAPIFVSRLRDVYLRKSSFVVFECVVSGSPSPNIEWQFQGSTLQNDGKYMIEQGQSVCRLTISQPAVYDIGEYTCIASNEYGSDKTSSLLITGGEEMLLRLSNSFENLRFLIGLFVFGNETTEILKSCMPSEAPARPGRPECEITSDTEALVTWEAPDGPTYLEGIVYRFEYREAGPDDYNAPWVMISDSVDDEAAVVKHLEPLTFYQFRVTARNGFGCGVPSLTSRIVQTNARGAPKLPLDGMRGEFRFNVLTAPQKTSARQLEEISEESESDNMSQIEPYSSLELLSEDPTNRFQIESLLFKGRFSVIRHSVNSQKEAGAHCVVKIRCLQGLSRTLADGKEMMREYETLKEAQHDNVQHLIAAYLNNGFLYLFCERLYEDVFSRFTHCDYYTEEQIRLTIGQLTGALHWLHFRGIVHLDVNPYNVMFQSKRNWIVKLVDFGSAQFTKESIKPSEFDVAWAAPELHVKDTPVTVQSDVWGMGVITFCLLSGFHPFTSEYDRPEEIKENVINVKCDPNLIPVNASQEALSFVTWALKKNPL</sequence>
<evidence type="ECO:0000256" key="1">
    <source>
        <dbReference type="ARBA" id="ARBA00006692"/>
    </source>
</evidence>
<dbReference type="InterPro" id="IPR036116">
    <property type="entry name" value="FN3_sf"/>
</dbReference>
<keyword evidence="7" id="KW-1185">Reference proteome</keyword>
<dbReference type="CDD" id="cd00096">
    <property type="entry name" value="Ig"/>
    <property type="match status" value="1"/>
</dbReference>
<dbReference type="InterPro" id="IPR036179">
    <property type="entry name" value="Ig-like_dom_sf"/>
</dbReference>
<dbReference type="SMART" id="SM00060">
    <property type="entry name" value="FN3"/>
    <property type="match status" value="1"/>
</dbReference>
<dbReference type="GO" id="GO:0004672">
    <property type="term" value="F:protein kinase activity"/>
    <property type="evidence" value="ECO:0007669"/>
    <property type="project" value="InterPro"/>
</dbReference>
<keyword evidence="2" id="KW-0677">Repeat</keyword>
<dbReference type="PROSITE" id="PS50835">
    <property type="entry name" value="IG_LIKE"/>
    <property type="match status" value="1"/>
</dbReference>
<evidence type="ECO:0000256" key="3">
    <source>
        <dbReference type="ARBA" id="ARBA00023319"/>
    </source>
</evidence>
<dbReference type="CDD" id="cd00063">
    <property type="entry name" value="FN3"/>
    <property type="match status" value="1"/>
</dbReference>
<organism evidence="7 8">
    <name type="scientific">Angiostrongylus cantonensis</name>
    <name type="common">Rat lungworm</name>
    <dbReference type="NCBI Taxonomy" id="6313"/>
    <lineage>
        <taxon>Eukaryota</taxon>
        <taxon>Metazoa</taxon>
        <taxon>Ecdysozoa</taxon>
        <taxon>Nematoda</taxon>
        <taxon>Chromadorea</taxon>
        <taxon>Rhabditida</taxon>
        <taxon>Rhabditina</taxon>
        <taxon>Rhabditomorpha</taxon>
        <taxon>Strongyloidea</taxon>
        <taxon>Metastrongylidae</taxon>
        <taxon>Angiostrongylus</taxon>
    </lineage>
</organism>
<dbReference type="InterPro" id="IPR011009">
    <property type="entry name" value="Kinase-like_dom_sf"/>
</dbReference>
<dbReference type="Gene3D" id="1.10.510.10">
    <property type="entry name" value="Transferase(Phosphotransferase) domain 1"/>
    <property type="match status" value="1"/>
</dbReference>
<dbReference type="Pfam" id="PF00069">
    <property type="entry name" value="Pkinase"/>
    <property type="match status" value="1"/>
</dbReference>
<reference evidence="8" key="2">
    <citation type="submission" date="2016-03" db="UniProtKB">
        <authorList>
            <consortium name="WormBaseParasite"/>
        </authorList>
    </citation>
    <scope>IDENTIFICATION</scope>
</reference>
<proteinExistence type="inferred from homology"/>
<keyword evidence="3" id="KW-0393">Immunoglobulin domain</keyword>
<evidence type="ECO:0000259" key="6">
    <source>
        <dbReference type="PROSITE" id="PS50853"/>
    </source>
</evidence>
<dbReference type="AlphaFoldDB" id="A0A0K0D0M0"/>
<evidence type="ECO:0000313" key="7">
    <source>
        <dbReference type="Proteomes" id="UP000035642"/>
    </source>
</evidence>